<comment type="subunit">
    <text evidence="9 10">Homodimer. Probably interacts with PlsY.</text>
</comment>
<keyword evidence="14" id="KW-1185">Reference proteome</keyword>
<dbReference type="PIRSF" id="PIRSF002465">
    <property type="entry name" value="Phsphlp_syn_PlsX"/>
    <property type="match status" value="1"/>
</dbReference>
<dbReference type="GO" id="GO:0008654">
    <property type="term" value="P:phospholipid biosynthetic process"/>
    <property type="evidence" value="ECO:0007669"/>
    <property type="project" value="UniProtKB-KW"/>
</dbReference>
<evidence type="ECO:0000256" key="10">
    <source>
        <dbReference type="HAMAP-Rule" id="MF_00019"/>
    </source>
</evidence>
<dbReference type="EMBL" id="CP144916">
    <property type="protein sequence ID" value="WWC41497.1"/>
    <property type="molecule type" value="Genomic_DNA"/>
</dbReference>
<dbReference type="GO" id="GO:0006633">
    <property type="term" value="P:fatty acid biosynthetic process"/>
    <property type="evidence" value="ECO:0007669"/>
    <property type="project" value="UniProtKB-UniRule"/>
</dbReference>
<dbReference type="Pfam" id="PF02504">
    <property type="entry name" value="FA_synthesis"/>
    <property type="match status" value="1"/>
</dbReference>
<dbReference type="UniPathway" id="UPA00085"/>
<evidence type="ECO:0000313" key="12">
    <source>
        <dbReference type="EMBL" id="WWC41497.1"/>
    </source>
</evidence>
<dbReference type="PANTHER" id="PTHR30100:SF1">
    <property type="entry name" value="PHOSPHATE ACYLTRANSFERASE"/>
    <property type="match status" value="1"/>
</dbReference>
<dbReference type="Gene3D" id="3.40.718.10">
    <property type="entry name" value="Isopropylmalate Dehydrogenase"/>
    <property type="match status" value="1"/>
</dbReference>
<dbReference type="InterPro" id="IPR003664">
    <property type="entry name" value="FA_synthesis"/>
</dbReference>
<dbReference type="RefSeq" id="WP_086247385.1">
    <property type="nucleotide sequence ID" value="NZ_CP018791.1"/>
</dbReference>
<dbReference type="HAMAP" id="MF_00019">
    <property type="entry name" value="PlsX"/>
    <property type="match status" value="1"/>
</dbReference>
<keyword evidence="3 10" id="KW-0444">Lipid biosynthesis</keyword>
<dbReference type="SUPFAM" id="SSF53659">
    <property type="entry name" value="Isocitrate/Isopropylmalate dehydrogenase-like"/>
    <property type="match status" value="1"/>
</dbReference>
<evidence type="ECO:0000256" key="2">
    <source>
        <dbReference type="ARBA" id="ARBA00022490"/>
    </source>
</evidence>
<comment type="similarity">
    <text evidence="10">Belongs to the PlsX family.</text>
</comment>
<evidence type="ECO:0000313" key="11">
    <source>
        <dbReference type="EMBL" id="ARR02931.1"/>
    </source>
</evidence>
<reference evidence="12" key="2">
    <citation type="submission" date="2024-02" db="EMBL/GenBank/DDBJ databases">
        <authorList>
            <person name="Miller W.G."/>
            <person name="Yee E."/>
            <person name="Lopes B.S."/>
            <person name="Chapman M.H."/>
            <person name="Huynh S."/>
            <person name="Bono J.L."/>
            <person name="Parker C.T."/>
            <person name="Strachan N.J.C."/>
            <person name="Forbes K.J."/>
        </authorList>
    </citation>
    <scope>NUCLEOTIDE SEQUENCE</scope>
    <source>
        <strain evidence="12">RM9261</strain>
    </source>
</reference>
<dbReference type="GO" id="GO:0043811">
    <property type="term" value="F:phosphate:acyl-[acyl carrier protein] acyltransferase activity"/>
    <property type="evidence" value="ECO:0007669"/>
    <property type="project" value="UniProtKB-UniRule"/>
</dbReference>
<dbReference type="Proteomes" id="UP000194265">
    <property type="component" value="Chromosome"/>
</dbReference>
<gene>
    <name evidence="10 11" type="primary">plsX</name>
    <name evidence="11" type="ORF">CVIC8964_1552</name>
    <name evidence="12" type="ORF">CVIC9261_07255</name>
</gene>
<dbReference type="EC" id="2.3.1.274" evidence="8 10"/>
<organism evidence="11 13">
    <name type="scientific">Campylobacter vicugnae</name>
    <dbReference type="NCBI Taxonomy" id="1660076"/>
    <lineage>
        <taxon>Bacteria</taxon>
        <taxon>Pseudomonadati</taxon>
        <taxon>Campylobacterota</taxon>
        <taxon>Epsilonproteobacteria</taxon>
        <taxon>Campylobacterales</taxon>
        <taxon>Campylobacteraceae</taxon>
        <taxon>Campylobacter</taxon>
    </lineage>
</organism>
<dbReference type="KEGG" id="camz:CVIC12175_1373"/>
<evidence type="ECO:0000256" key="6">
    <source>
        <dbReference type="ARBA" id="ARBA00023209"/>
    </source>
</evidence>
<evidence type="ECO:0000256" key="7">
    <source>
        <dbReference type="ARBA" id="ARBA00023264"/>
    </source>
</evidence>
<dbReference type="GO" id="GO:0005737">
    <property type="term" value="C:cytoplasm"/>
    <property type="evidence" value="ECO:0007669"/>
    <property type="project" value="UniProtKB-SubCell"/>
</dbReference>
<dbReference type="InterPro" id="IPR012281">
    <property type="entry name" value="Phospholipid_synth_PlsX-like"/>
</dbReference>
<dbReference type="GeneID" id="93113894"/>
<keyword evidence="2 10" id="KW-0963">Cytoplasm</keyword>
<dbReference type="Proteomes" id="UP001318120">
    <property type="component" value="Chromosome"/>
</dbReference>
<evidence type="ECO:0000256" key="5">
    <source>
        <dbReference type="ARBA" id="ARBA00023098"/>
    </source>
</evidence>
<comment type="catalytic activity">
    <reaction evidence="1 10">
        <text>a fatty acyl-[ACP] + phosphate = an acyl phosphate + holo-[ACP]</text>
        <dbReference type="Rhea" id="RHEA:42292"/>
        <dbReference type="Rhea" id="RHEA-COMP:9685"/>
        <dbReference type="Rhea" id="RHEA-COMP:14125"/>
        <dbReference type="ChEBI" id="CHEBI:43474"/>
        <dbReference type="ChEBI" id="CHEBI:59918"/>
        <dbReference type="ChEBI" id="CHEBI:64479"/>
        <dbReference type="ChEBI" id="CHEBI:138651"/>
        <dbReference type="EC" id="2.3.1.274"/>
    </reaction>
</comment>
<name>A0A1X9T378_9BACT</name>
<evidence type="ECO:0000256" key="4">
    <source>
        <dbReference type="ARBA" id="ARBA00022679"/>
    </source>
</evidence>
<evidence type="ECO:0000256" key="3">
    <source>
        <dbReference type="ARBA" id="ARBA00022516"/>
    </source>
</evidence>
<dbReference type="STRING" id="1660074.CVIC8964_1552"/>
<comment type="pathway">
    <text evidence="10">Lipid metabolism; phospholipid metabolism.</text>
</comment>
<keyword evidence="5 10" id="KW-0443">Lipid metabolism</keyword>
<keyword evidence="7 10" id="KW-1208">Phospholipid metabolism</keyword>
<accession>A0A1X9T378</accession>
<keyword evidence="12" id="KW-0012">Acyltransferase</keyword>
<evidence type="ECO:0000256" key="9">
    <source>
        <dbReference type="ARBA" id="ARBA00046608"/>
    </source>
</evidence>
<keyword evidence="6 10" id="KW-0594">Phospholipid biosynthesis</keyword>
<dbReference type="AlphaFoldDB" id="A0A1X9T378"/>
<evidence type="ECO:0000313" key="14">
    <source>
        <dbReference type="Proteomes" id="UP001318120"/>
    </source>
</evidence>
<reference evidence="13 14" key="1">
    <citation type="journal article" date="2017" name="Genome Biol. Evol.">
        <title>Comparative Genomic Analysis Identifies a Campylobacter Clade Deficient in Selenium Metabolism.</title>
        <authorList>
            <person name="Miller W.G."/>
            <person name="Yee E."/>
            <person name="Lopes B.S."/>
            <person name="Chapman M.H."/>
            <person name="Huynh S."/>
            <person name="Bono J.L."/>
            <person name="Parker C.T."/>
            <person name="Strachan N.J.C."/>
            <person name="Forbes K.J."/>
        </authorList>
    </citation>
    <scope>NUCLEOTIDE SEQUENCE [LARGE SCALE GENOMIC DNA]</scope>
    <source>
        <strain evidence="11 13">RM8964</strain>
        <strain evidence="12 14">RM9261</strain>
    </source>
</reference>
<evidence type="ECO:0000313" key="13">
    <source>
        <dbReference type="Proteomes" id="UP000194265"/>
    </source>
</evidence>
<dbReference type="NCBIfam" id="TIGR00182">
    <property type="entry name" value="plsX"/>
    <property type="match status" value="1"/>
</dbReference>
<dbReference type="PANTHER" id="PTHR30100">
    <property type="entry name" value="FATTY ACID/PHOSPHOLIPID SYNTHESIS PROTEIN PLSX"/>
    <property type="match status" value="1"/>
</dbReference>
<protein>
    <recommendedName>
        <fullName evidence="8 10">Phosphate acyltransferase</fullName>
        <ecNumber evidence="8 10">2.3.1.274</ecNumber>
    </recommendedName>
    <alternativeName>
        <fullName evidence="10">Acyl-ACP phosphotransacylase</fullName>
    </alternativeName>
    <alternativeName>
        <fullName evidence="10">Acyl-[acyl-carrier-protein]--phosphate acyltransferase</fullName>
    </alternativeName>
    <alternativeName>
        <fullName evidence="10">Phosphate-acyl-ACP acyltransferase</fullName>
    </alternativeName>
</protein>
<dbReference type="OrthoDB" id="9806408at2"/>
<evidence type="ECO:0000256" key="8">
    <source>
        <dbReference type="ARBA" id="ARBA00024069"/>
    </source>
</evidence>
<keyword evidence="4 10" id="KW-0808">Transferase</keyword>
<comment type="subcellular location">
    <subcellularLocation>
        <location evidence="10">Cytoplasm</location>
    </subcellularLocation>
    <text evidence="10">Associated with the membrane possibly through PlsY.</text>
</comment>
<evidence type="ECO:0000256" key="1">
    <source>
        <dbReference type="ARBA" id="ARBA00001232"/>
    </source>
</evidence>
<dbReference type="EMBL" id="CP018791">
    <property type="protein sequence ID" value="ARR02931.1"/>
    <property type="molecule type" value="Genomic_DNA"/>
</dbReference>
<proteinExistence type="inferred from homology"/>
<comment type="function">
    <text evidence="10">Catalyzes the reversible formation of acyl-phosphate (acyl-PO(4)) from acyl-[acyl-carrier-protein] (acyl-ACP). This enzyme utilizes acyl-ACP as fatty acyl donor, but not acyl-CoA.</text>
</comment>
<sequence>MIKIAIDAMGGDFGAEPIVAGVIDALKQREFQAYLIGDNNKLKSLIPQEYSRFITFVQADEVFAMDESATDVLKRKESTIYKAVELVRTAECKAVVSAGHSGASMSLATLRLGRLKGISRPAIATLMPTTQNNKKTLVLDVGANVDCKAENLFEFAIMGYAYAKEIMKIDNPRLGLLSNGEEDCKGNEITKDAFDMLKKLDSFIGNVEGNQIFDGSVDVIICDGFVGNILLKTSEGVAGAITKIIKQSVKKSPLAILGAFFMKGVFKGLKNQIDYDEYGGAPLLGVKECVIISHGKSSPKAIKNAIFQALKFSESNINEVISNELTKYDK</sequence>